<dbReference type="KEGG" id="csi:P262_04485"/>
<dbReference type="AlphaFoldDB" id="V5U2F3"/>
<keyword evidence="1" id="KW-1133">Transmembrane helix</keyword>
<feature type="transmembrane region" description="Helical" evidence="1">
    <location>
        <begin position="12"/>
        <end position="30"/>
    </location>
</feature>
<gene>
    <name evidence="2" type="ORF">P262_04485</name>
</gene>
<organism evidence="2 3">
    <name type="scientific">Cronobacter malonaticus</name>
    <dbReference type="NCBI Taxonomy" id="413503"/>
    <lineage>
        <taxon>Bacteria</taxon>
        <taxon>Pseudomonadati</taxon>
        <taxon>Pseudomonadota</taxon>
        <taxon>Gammaproteobacteria</taxon>
        <taxon>Enterobacterales</taxon>
        <taxon>Enterobacteriaceae</taxon>
        <taxon>Cronobacter</taxon>
    </lineage>
</organism>
<evidence type="ECO:0000256" key="1">
    <source>
        <dbReference type="SAM" id="Phobius"/>
    </source>
</evidence>
<evidence type="ECO:0008006" key="4">
    <source>
        <dbReference type="Google" id="ProtNLM"/>
    </source>
</evidence>
<dbReference type="Proteomes" id="UP000018545">
    <property type="component" value="Chromosome"/>
</dbReference>
<proteinExistence type="predicted"/>
<dbReference type="PATRIC" id="fig|1401659.3.peg.3161"/>
<accession>V5U2F3</accession>
<keyword evidence="1" id="KW-0812">Transmembrane</keyword>
<evidence type="ECO:0000313" key="3">
    <source>
        <dbReference type="Proteomes" id="UP000018545"/>
    </source>
</evidence>
<reference evidence="2 3" key="1">
    <citation type="journal article" date="2014" name="Genome Announc.">
        <title>Complete Genome Sequence of Cronobacter sakazakii Strain CMCC 45402.</title>
        <authorList>
            <person name="Zhao Z."/>
            <person name="Wang L."/>
            <person name="Wang B."/>
            <person name="Liang H."/>
            <person name="Ye Q."/>
            <person name="Zeng M."/>
        </authorList>
    </citation>
    <scope>NUCLEOTIDE SEQUENCE [LARGE SCALE GENOMIC DNA]</scope>
    <source>
        <strain evidence="3">45402</strain>
    </source>
</reference>
<name>V5U2F3_9ENTR</name>
<dbReference type="HOGENOM" id="CLU_213753_0_0_6"/>
<sequence length="40" mass="4425">MGWAADECSLPPVITLVVFSAISLVCGFIYSKYIVFREAK</sequence>
<protein>
    <recommendedName>
        <fullName evidence="4">GtrA family protein</fullName>
    </recommendedName>
</protein>
<evidence type="ECO:0000313" key="2">
    <source>
        <dbReference type="EMBL" id="AHB71563.1"/>
    </source>
</evidence>
<dbReference type="EMBL" id="CP006731">
    <property type="protein sequence ID" value="AHB71563.1"/>
    <property type="molecule type" value="Genomic_DNA"/>
</dbReference>
<keyword evidence="1" id="KW-0472">Membrane</keyword>